<dbReference type="CDD" id="cd01949">
    <property type="entry name" value="GGDEF"/>
    <property type="match status" value="1"/>
</dbReference>
<dbReference type="NCBIfam" id="TIGR00254">
    <property type="entry name" value="GGDEF"/>
    <property type="match status" value="1"/>
</dbReference>
<protein>
    <recommendedName>
        <fullName evidence="1">diguanylate cyclase</fullName>
        <ecNumber evidence="1">2.7.7.65</ecNumber>
    </recommendedName>
</protein>
<evidence type="ECO:0000313" key="6">
    <source>
        <dbReference type="Proteomes" id="UP000253918"/>
    </source>
</evidence>
<name>A0A369VUD4_9SPHN</name>
<dbReference type="PANTHER" id="PTHR45138">
    <property type="entry name" value="REGULATORY COMPONENTS OF SENSORY TRANSDUCTION SYSTEM"/>
    <property type="match status" value="1"/>
</dbReference>
<evidence type="ECO:0000259" key="4">
    <source>
        <dbReference type="PROSITE" id="PS50887"/>
    </source>
</evidence>
<dbReference type="SMART" id="SM00267">
    <property type="entry name" value="GGDEF"/>
    <property type="match status" value="1"/>
</dbReference>
<keyword evidence="3" id="KW-0175">Coiled coil</keyword>
<dbReference type="InterPro" id="IPR000160">
    <property type="entry name" value="GGDEF_dom"/>
</dbReference>
<dbReference type="OrthoDB" id="9812260at2"/>
<evidence type="ECO:0000256" key="2">
    <source>
        <dbReference type="ARBA" id="ARBA00034247"/>
    </source>
</evidence>
<dbReference type="PROSITE" id="PS50887">
    <property type="entry name" value="GGDEF"/>
    <property type="match status" value="1"/>
</dbReference>
<comment type="catalytic activity">
    <reaction evidence="2">
        <text>2 GTP = 3',3'-c-di-GMP + 2 diphosphate</text>
        <dbReference type="Rhea" id="RHEA:24898"/>
        <dbReference type="ChEBI" id="CHEBI:33019"/>
        <dbReference type="ChEBI" id="CHEBI:37565"/>
        <dbReference type="ChEBI" id="CHEBI:58805"/>
        <dbReference type="EC" id="2.7.7.65"/>
    </reaction>
</comment>
<evidence type="ECO:0000313" key="5">
    <source>
        <dbReference type="EMBL" id="RDE05986.1"/>
    </source>
</evidence>
<reference evidence="5 6" key="1">
    <citation type="submission" date="2018-07" db="EMBL/GenBank/DDBJ databases">
        <title>a novel species of Sphingomonas isolated from the rhizosphere soil of Araceae plant.</title>
        <authorList>
            <person name="Zhiyong W."/>
            <person name="Qinglan Z."/>
            <person name="Zhiwei F."/>
            <person name="Ding X."/>
            <person name="Gejiao W."/>
            <person name="Shixue Z."/>
        </authorList>
    </citation>
    <scope>NUCLEOTIDE SEQUENCE [LARGE SCALE GENOMIC DNA]</scope>
    <source>
        <strain evidence="5 6">WZY 27</strain>
    </source>
</reference>
<dbReference type="Gene3D" id="3.30.70.270">
    <property type="match status" value="1"/>
</dbReference>
<dbReference type="AlphaFoldDB" id="A0A369VUD4"/>
<keyword evidence="6" id="KW-1185">Reference proteome</keyword>
<dbReference type="EMBL" id="QQNB01000002">
    <property type="protein sequence ID" value="RDE05986.1"/>
    <property type="molecule type" value="Genomic_DNA"/>
</dbReference>
<feature type="domain" description="GGDEF" evidence="4">
    <location>
        <begin position="207"/>
        <end position="339"/>
    </location>
</feature>
<dbReference type="InterPro" id="IPR029787">
    <property type="entry name" value="Nucleotide_cyclase"/>
</dbReference>
<dbReference type="InterPro" id="IPR050469">
    <property type="entry name" value="Diguanylate_Cyclase"/>
</dbReference>
<accession>A0A369VUD4</accession>
<dbReference type="FunFam" id="3.30.70.270:FF:000001">
    <property type="entry name" value="Diguanylate cyclase domain protein"/>
    <property type="match status" value="1"/>
</dbReference>
<evidence type="ECO:0000256" key="3">
    <source>
        <dbReference type="SAM" id="Coils"/>
    </source>
</evidence>
<gene>
    <name evidence="5" type="ORF">DVW87_12465</name>
</gene>
<evidence type="ECO:0000256" key="1">
    <source>
        <dbReference type="ARBA" id="ARBA00012528"/>
    </source>
</evidence>
<sequence length="339" mass="37220">MSGARARRVAAARDPSMELFTAIGNFLAEHRLSPDPRHYEFAFRVLSDAEGPLARAVAELTDGGYRLTGRNIEELGGEVATSASPAATRIRADTLVAETQHQVEGFSDIMQAMARETQDFGRDLARSADAIRLDRSLGLDEVLRVTGSMLDRVRSAEQQLDVATREASELRQKLEEARESARTDPLTGLPNRRAFEEAYAKAERKGDPLCLAVVDIDHFKSVNDRFGHAVGDRVLKAIAEALQRHCPGAIVARYGGEEFALLFQNLTLAATRATLEEAREAVAARRFRLRETDEPLGAVTFSCGITRSDFSEGLGVVFGRADRFLYAAKEAGRNRVQQG</sequence>
<dbReference type="InterPro" id="IPR043128">
    <property type="entry name" value="Rev_trsase/Diguanyl_cyclase"/>
</dbReference>
<dbReference type="RefSeq" id="WP_114688055.1">
    <property type="nucleotide sequence ID" value="NZ_QQNB01000002.1"/>
</dbReference>
<dbReference type="GO" id="GO:0052621">
    <property type="term" value="F:diguanylate cyclase activity"/>
    <property type="evidence" value="ECO:0007669"/>
    <property type="project" value="UniProtKB-EC"/>
</dbReference>
<organism evidence="5 6">
    <name type="scientific">Sphingomonas aracearum</name>
    <dbReference type="NCBI Taxonomy" id="2283317"/>
    <lineage>
        <taxon>Bacteria</taxon>
        <taxon>Pseudomonadati</taxon>
        <taxon>Pseudomonadota</taxon>
        <taxon>Alphaproteobacteria</taxon>
        <taxon>Sphingomonadales</taxon>
        <taxon>Sphingomonadaceae</taxon>
        <taxon>Sphingomonas</taxon>
    </lineage>
</organism>
<dbReference type="Proteomes" id="UP000253918">
    <property type="component" value="Unassembled WGS sequence"/>
</dbReference>
<dbReference type="SUPFAM" id="SSF55073">
    <property type="entry name" value="Nucleotide cyclase"/>
    <property type="match status" value="1"/>
</dbReference>
<dbReference type="Pfam" id="PF00990">
    <property type="entry name" value="GGDEF"/>
    <property type="match status" value="1"/>
</dbReference>
<dbReference type="PANTHER" id="PTHR45138:SF9">
    <property type="entry name" value="DIGUANYLATE CYCLASE DGCM-RELATED"/>
    <property type="match status" value="1"/>
</dbReference>
<feature type="coiled-coil region" evidence="3">
    <location>
        <begin position="153"/>
        <end position="184"/>
    </location>
</feature>
<comment type="caution">
    <text evidence="5">The sequence shown here is derived from an EMBL/GenBank/DDBJ whole genome shotgun (WGS) entry which is preliminary data.</text>
</comment>
<proteinExistence type="predicted"/>
<dbReference type="EC" id="2.7.7.65" evidence="1"/>